<evidence type="ECO:0000256" key="3">
    <source>
        <dbReference type="ARBA" id="ARBA00022692"/>
    </source>
</evidence>
<dbReference type="AlphaFoldDB" id="A0A1M7CJI2"/>
<dbReference type="InterPro" id="IPR003838">
    <property type="entry name" value="ABC3_permease_C"/>
</dbReference>
<name>A0A1M7CJI2_9FLAO</name>
<dbReference type="STRING" id="1434701.SAMN05443634_1146"/>
<dbReference type="Pfam" id="PF02687">
    <property type="entry name" value="FtsX"/>
    <property type="match status" value="1"/>
</dbReference>
<evidence type="ECO:0000256" key="4">
    <source>
        <dbReference type="ARBA" id="ARBA00022989"/>
    </source>
</evidence>
<gene>
    <name evidence="8" type="ORF">SAMN05443634_1146</name>
</gene>
<protein>
    <recommendedName>
        <fullName evidence="7">ABC3 transporter permease C-terminal domain-containing protein</fullName>
    </recommendedName>
</protein>
<evidence type="ECO:0000256" key="6">
    <source>
        <dbReference type="SAM" id="Phobius"/>
    </source>
</evidence>
<evidence type="ECO:0000313" key="9">
    <source>
        <dbReference type="Proteomes" id="UP000184120"/>
    </source>
</evidence>
<evidence type="ECO:0000256" key="5">
    <source>
        <dbReference type="ARBA" id="ARBA00023136"/>
    </source>
</evidence>
<feature type="transmembrane region" description="Helical" evidence="6">
    <location>
        <begin position="277"/>
        <end position="301"/>
    </location>
</feature>
<feature type="transmembrane region" description="Helical" evidence="6">
    <location>
        <begin position="332"/>
        <end position="352"/>
    </location>
</feature>
<feature type="transmembrane region" description="Helical" evidence="6">
    <location>
        <begin position="20"/>
        <end position="44"/>
    </location>
</feature>
<dbReference type="EMBL" id="FRBH01000014">
    <property type="protein sequence ID" value="SHL67356.1"/>
    <property type="molecule type" value="Genomic_DNA"/>
</dbReference>
<evidence type="ECO:0000259" key="7">
    <source>
        <dbReference type="Pfam" id="PF02687"/>
    </source>
</evidence>
<evidence type="ECO:0000256" key="2">
    <source>
        <dbReference type="ARBA" id="ARBA00022475"/>
    </source>
</evidence>
<evidence type="ECO:0000256" key="1">
    <source>
        <dbReference type="ARBA" id="ARBA00004651"/>
    </source>
</evidence>
<sequence length="403" mass="46489">MSLNSNKLIEKLVRKNLSTLRIITFCFFSIIGFFILLLSSIIYLDYAKNFGEDSSVWKANYVVLNKKISSLQTLTGQKPTFSVDEIEELKSQPFVDKVGTFKSSQFPVKLQVGGIAGIRGFSTDLFFESVPEDFIEVNEADWKWQEGQDFIPIIIPKSYLNLYNFGFATSQGLPQVSETLFTKIPFQLVIGRGENQKVYQARIVDFTTKINTILVPENFLQWANKTYAHKENTEPSRIVVETKSQSDENAVTYFEQQNFDINKDELKNNELTYYLKLAFSLVLFIGLIIVFAAIWLMIINFQLMIEKNKNKTKDLFLIGYNIHQLSRPYLKFALIFMLISYLIAIPIVYYILKMIEEKIGKFMAIGNSHIWQVIGCGFIVVFILFFINKIILNQSIKKIALKD</sequence>
<keyword evidence="5 6" id="KW-0472">Membrane</keyword>
<dbReference type="GO" id="GO:0005886">
    <property type="term" value="C:plasma membrane"/>
    <property type="evidence" value="ECO:0007669"/>
    <property type="project" value="UniProtKB-SubCell"/>
</dbReference>
<organism evidence="8 9">
    <name type="scientific">Chishuiella changwenlii</name>
    <dbReference type="NCBI Taxonomy" id="1434701"/>
    <lineage>
        <taxon>Bacteria</taxon>
        <taxon>Pseudomonadati</taxon>
        <taxon>Bacteroidota</taxon>
        <taxon>Flavobacteriia</taxon>
        <taxon>Flavobacteriales</taxon>
        <taxon>Weeksellaceae</taxon>
        <taxon>Chishuiella</taxon>
    </lineage>
</organism>
<keyword evidence="4 6" id="KW-1133">Transmembrane helix</keyword>
<comment type="subcellular location">
    <subcellularLocation>
        <location evidence="1">Cell membrane</location>
        <topology evidence="1">Multi-pass membrane protein</topology>
    </subcellularLocation>
</comment>
<proteinExistence type="predicted"/>
<dbReference type="RefSeq" id="WP_072933937.1">
    <property type="nucleotide sequence ID" value="NZ_BMFL01000007.1"/>
</dbReference>
<dbReference type="OrthoDB" id="1011751at2"/>
<feature type="domain" description="ABC3 transporter permease C-terminal" evidence="7">
    <location>
        <begin position="284"/>
        <end position="387"/>
    </location>
</feature>
<evidence type="ECO:0000313" key="8">
    <source>
        <dbReference type="EMBL" id="SHL67356.1"/>
    </source>
</evidence>
<dbReference type="Proteomes" id="UP000184120">
    <property type="component" value="Unassembled WGS sequence"/>
</dbReference>
<feature type="transmembrane region" description="Helical" evidence="6">
    <location>
        <begin position="372"/>
        <end position="392"/>
    </location>
</feature>
<reference evidence="9" key="1">
    <citation type="submission" date="2016-11" db="EMBL/GenBank/DDBJ databases">
        <authorList>
            <person name="Varghese N."/>
            <person name="Submissions S."/>
        </authorList>
    </citation>
    <scope>NUCLEOTIDE SEQUENCE [LARGE SCALE GENOMIC DNA]</scope>
    <source>
        <strain evidence="9">DSM 27989</strain>
    </source>
</reference>
<keyword evidence="2" id="KW-1003">Cell membrane</keyword>
<accession>A0A1M7CJI2</accession>
<keyword evidence="3 6" id="KW-0812">Transmembrane</keyword>